<keyword evidence="7 9" id="KW-0811">Translocation</keyword>
<proteinExistence type="inferred from homology"/>
<reference evidence="10 11" key="1">
    <citation type="submission" date="2019-02" db="EMBL/GenBank/DDBJ databases">
        <title>Deep-cultivation of Planctomycetes and their phenomic and genomic characterization uncovers novel biology.</title>
        <authorList>
            <person name="Wiegand S."/>
            <person name="Jogler M."/>
            <person name="Boedeker C."/>
            <person name="Pinto D."/>
            <person name="Vollmers J."/>
            <person name="Rivas-Marin E."/>
            <person name="Kohn T."/>
            <person name="Peeters S.H."/>
            <person name="Heuer A."/>
            <person name="Rast P."/>
            <person name="Oberbeckmann S."/>
            <person name="Bunk B."/>
            <person name="Jeske O."/>
            <person name="Meyerdierks A."/>
            <person name="Storesund J.E."/>
            <person name="Kallscheuer N."/>
            <person name="Luecker S."/>
            <person name="Lage O.M."/>
            <person name="Pohl T."/>
            <person name="Merkel B.J."/>
            <person name="Hornburger P."/>
            <person name="Mueller R.-W."/>
            <person name="Bruemmer F."/>
            <person name="Labrenz M."/>
            <person name="Spormann A.M."/>
            <person name="Op den Camp H."/>
            <person name="Overmann J."/>
            <person name="Amann R."/>
            <person name="Jetten M.S.M."/>
            <person name="Mascher T."/>
            <person name="Medema M.H."/>
            <person name="Devos D.P."/>
            <person name="Kaster A.-K."/>
            <person name="Ovreas L."/>
            <person name="Rohde M."/>
            <person name="Galperin M.Y."/>
            <person name="Jogler C."/>
        </authorList>
    </citation>
    <scope>NUCLEOTIDE SEQUENCE [LARGE SCALE GENOMIC DNA]</scope>
    <source>
        <strain evidence="10 11">Pla163</strain>
    </source>
</reference>
<accession>A0A518D2V7</accession>
<comment type="function">
    <text evidence="9">Essential subunit of the Sec protein translocation channel SecYEG. Clamps together the 2 halves of SecY. May contact the channel plug during translocation.</text>
</comment>
<dbReference type="InterPro" id="IPR038379">
    <property type="entry name" value="SecE_sf"/>
</dbReference>
<dbReference type="GO" id="GO:0009306">
    <property type="term" value="P:protein secretion"/>
    <property type="evidence" value="ECO:0007669"/>
    <property type="project" value="UniProtKB-UniRule"/>
</dbReference>
<keyword evidence="3 9" id="KW-1003">Cell membrane</keyword>
<evidence type="ECO:0000256" key="3">
    <source>
        <dbReference type="ARBA" id="ARBA00022475"/>
    </source>
</evidence>
<dbReference type="Proteomes" id="UP000319342">
    <property type="component" value="Chromosome"/>
</dbReference>
<evidence type="ECO:0000256" key="2">
    <source>
        <dbReference type="ARBA" id="ARBA00022448"/>
    </source>
</evidence>
<evidence type="ECO:0000256" key="5">
    <source>
        <dbReference type="ARBA" id="ARBA00022927"/>
    </source>
</evidence>
<dbReference type="PANTHER" id="PTHR33910:SF1">
    <property type="entry name" value="PROTEIN TRANSLOCASE SUBUNIT SECE"/>
    <property type="match status" value="1"/>
</dbReference>
<dbReference type="HAMAP" id="MF_00422">
    <property type="entry name" value="SecE"/>
    <property type="match status" value="1"/>
</dbReference>
<dbReference type="NCBIfam" id="TIGR00964">
    <property type="entry name" value="secE_bact"/>
    <property type="match status" value="1"/>
</dbReference>
<dbReference type="InterPro" id="IPR001901">
    <property type="entry name" value="Translocase_SecE/Sec61-g"/>
</dbReference>
<feature type="transmembrane region" description="Helical" evidence="9">
    <location>
        <begin position="14"/>
        <end position="35"/>
    </location>
</feature>
<feature type="transmembrane region" description="Helical" evidence="9">
    <location>
        <begin position="106"/>
        <end position="126"/>
    </location>
</feature>
<keyword evidence="4 9" id="KW-0812">Transmembrane</keyword>
<evidence type="ECO:0000256" key="9">
    <source>
        <dbReference type="HAMAP-Rule" id="MF_00422"/>
    </source>
</evidence>
<dbReference type="GO" id="GO:0005886">
    <property type="term" value="C:plasma membrane"/>
    <property type="evidence" value="ECO:0007669"/>
    <property type="project" value="UniProtKB-UniRule"/>
</dbReference>
<comment type="subcellular location">
    <subcellularLocation>
        <location evidence="1">Membrane</location>
    </subcellularLocation>
</comment>
<dbReference type="GO" id="GO:0006605">
    <property type="term" value="P:protein targeting"/>
    <property type="evidence" value="ECO:0007669"/>
    <property type="project" value="UniProtKB-UniRule"/>
</dbReference>
<gene>
    <name evidence="9" type="primary">secE</name>
    <name evidence="10" type="ORF">Pla163_29450</name>
</gene>
<dbReference type="GO" id="GO:0008320">
    <property type="term" value="F:protein transmembrane transporter activity"/>
    <property type="evidence" value="ECO:0007669"/>
    <property type="project" value="UniProtKB-UniRule"/>
</dbReference>
<dbReference type="InterPro" id="IPR005807">
    <property type="entry name" value="SecE_bac"/>
</dbReference>
<comment type="caution">
    <text evidence="9">Lacks conserved residue(s) required for the propagation of feature annotation.</text>
</comment>
<keyword evidence="8 9" id="KW-0472">Membrane</keyword>
<dbReference type="GO" id="GO:0043952">
    <property type="term" value="P:protein transport by the Sec complex"/>
    <property type="evidence" value="ECO:0007669"/>
    <property type="project" value="UniProtKB-UniRule"/>
</dbReference>
<evidence type="ECO:0000256" key="7">
    <source>
        <dbReference type="ARBA" id="ARBA00023010"/>
    </source>
</evidence>
<evidence type="ECO:0000256" key="6">
    <source>
        <dbReference type="ARBA" id="ARBA00022989"/>
    </source>
</evidence>
<dbReference type="PROSITE" id="PS51257">
    <property type="entry name" value="PROKAR_LIPOPROTEIN"/>
    <property type="match status" value="1"/>
</dbReference>
<keyword evidence="6 9" id="KW-1133">Transmembrane helix</keyword>
<evidence type="ECO:0000256" key="1">
    <source>
        <dbReference type="ARBA" id="ARBA00004370"/>
    </source>
</evidence>
<keyword evidence="11" id="KW-1185">Reference proteome</keyword>
<comment type="similarity">
    <text evidence="9">Belongs to the SecE/SEC61-gamma family.</text>
</comment>
<comment type="subunit">
    <text evidence="9">Component of the Sec protein translocase complex. Heterotrimer consisting of SecY, SecE and SecG subunits. The heterotrimers can form oligomers, although 1 heterotrimer is thought to be able to translocate proteins. Interacts with the ribosome. Interacts with SecDF, and other proteins may be involved. Interacts with SecA.</text>
</comment>
<name>A0A518D2V7_9BACT</name>
<evidence type="ECO:0000313" key="11">
    <source>
        <dbReference type="Proteomes" id="UP000319342"/>
    </source>
</evidence>
<dbReference type="Pfam" id="PF00584">
    <property type="entry name" value="SecE"/>
    <property type="match status" value="1"/>
</dbReference>
<feature type="transmembrane region" description="Helical" evidence="9">
    <location>
        <begin position="55"/>
        <end position="76"/>
    </location>
</feature>
<organism evidence="10 11">
    <name type="scientific">Rohdeia mirabilis</name>
    <dbReference type="NCBI Taxonomy" id="2528008"/>
    <lineage>
        <taxon>Bacteria</taxon>
        <taxon>Pseudomonadati</taxon>
        <taxon>Planctomycetota</taxon>
        <taxon>Planctomycetia</taxon>
        <taxon>Planctomycetia incertae sedis</taxon>
        <taxon>Rohdeia</taxon>
    </lineage>
</organism>
<dbReference type="Gene3D" id="1.20.5.1030">
    <property type="entry name" value="Preprotein translocase secy subunit"/>
    <property type="match status" value="1"/>
</dbReference>
<evidence type="ECO:0000313" key="10">
    <source>
        <dbReference type="EMBL" id="QDU85808.1"/>
    </source>
</evidence>
<dbReference type="OrthoDB" id="284370at2"/>
<evidence type="ECO:0000256" key="8">
    <source>
        <dbReference type="ARBA" id="ARBA00023136"/>
    </source>
</evidence>
<protein>
    <recommendedName>
        <fullName evidence="9">Protein translocase subunit SecE</fullName>
    </recommendedName>
</protein>
<dbReference type="AlphaFoldDB" id="A0A518D2V7"/>
<keyword evidence="5 9" id="KW-0653">Protein transport</keyword>
<dbReference type="GO" id="GO:0065002">
    <property type="term" value="P:intracellular protein transmembrane transport"/>
    <property type="evidence" value="ECO:0007669"/>
    <property type="project" value="UniProtKB-UniRule"/>
</dbReference>
<dbReference type="EMBL" id="CP036290">
    <property type="protein sequence ID" value="QDU85808.1"/>
    <property type="molecule type" value="Genomic_DNA"/>
</dbReference>
<dbReference type="PANTHER" id="PTHR33910">
    <property type="entry name" value="PROTEIN TRANSLOCASE SUBUNIT SECE"/>
    <property type="match status" value="1"/>
</dbReference>
<keyword evidence="2 9" id="KW-0813">Transport</keyword>
<dbReference type="RefSeq" id="WP_145189867.1">
    <property type="nucleotide sequence ID" value="NZ_CP036290.1"/>
</dbReference>
<sequence length="141" mass="16370">MTYREDQGRMARMFAFWSLVFVTLFGCSFLFDMLFNNVESLRTPLLERPLPIVRIEATGAFLIAAVIFLGLTALIWRWQQRRKVADFLIDTEHELRKVTWPSVDDVVNTSTVVVICVMILMGFLAFTDWFLGRLFQQLLVG</sequence>
<evidence type="ECO:0000256" key="4">
    <source>
        <dbReference type="ARBA" id="ARBA00022692"/>
    </source>
</evidence>